<dbReference type="InterPro" id="IPR035445">
    <property type="entry name" value="GYF-like_dom_sf"/>
</dbReference>
<evidence type="ECO:0008006" key="3">
    <source>
        <dbReference type="Google" id="ProtNLM"/>
    </source>
</evidence>
<proteinExistence type="predicted"/>
<dbReference type="RefSeq" id="WP_184342000.1">
    <property type="nucleotide sequence ID" value="NZ_JACHIG010000009.1"/>
</dbReference>
<evidence type="ECO:0000313" key="1">
    <source>
        <dbReference type="EMBL" id="MBB5034313.1"/>
    </source>
</evidence>
<dbReference type="Proteomes" id="UP000590740">
    <property type="component" value="Unassembled WGS sequence"/>
</dbReference>
<accession>A0A7W7YDS2</accession>
<organism evidence="1 2">
    <name type="scientific">Prosthecobacter vanneervenii</name>
    <dbReference type="NCBI Taxonomy" id="48466"/>
    <lineage>
        <taxon>Bacteria</taxon>
        <taxon>Pseudomonadati</taxon>
        <taxon>Verrucomicrobiota</taxon>
        <taxon>Verrucomicrobiia</taxon>
        <taxon>Verrucomicrobiales</taxon>
        <taxon>Verrucomicrobiaceae</taxon>
        <taxon>Prosthecobacter</taxon>
    </lineage>
</organism>
<dbReference type="EMBL" id="JACHIG010000009">
    <property type="protein sequence ID" value="MBB5034313.1"/>
    <property type="molecule type" value="Genomic_DNA"/>
</dbReference>
<gene>
    <name evidence="1" type="ORF">HNQ65_003907</name>
</gene>
<dbReference type="SUPFAM" id="SSF55277">
    <property type="entry name" value="GYF domain"/>
    <property type="match status" value="1"/>
</dbReference>
<name>A0A7W7YDS2_9BACT</name>
<keyword evidence="2" id="KW-1185">Reference proteome</keyword>
<protein>
    <recommendedName>
        <fullName evidence="3">GYF domain-containing protein</fullName>
    </recommendedName>
</protein>
<sequence>MKDLVYLSRSFVEFGPFSKKEILDFQKRGILAESDYLRDEGSDSWVHYQEWLTVVPMPAPKLVKKPAVKEPAAKAPAKKAKKAA</sequence>
<evidence type="ECO:0000313" key="2">
    <source>
        <dbReference type="Proteomes" id="UP000590740"/>
    </source>
</evidence>
<dbReference type="AlphaFoldDB" id="A0A7W7YDS2"/>
<comment type="caution">
    <text evidence="1">The sequence shown here is derived from an EMBL/GenBank/DDBJ whole genome shotgun (WGS) entry which is preliminary data.</text>
</comment>
<reference evidence="1 2" key="1">
    <citation type="submission" date="2020-08" db="EMBL/GenBank/DDBJ databases">
        <title>Genomic Encyclopedia of Type Strains, Phase IV (KMG-IV): sequencing the most valuable type-strain genomes for metagenomic binning, comparative biology and taxonomic classification.</title>
        <authorList>
            <person name="Goeker M."/>
        </authorList>
    </citation>
    <scope>NUCLEOTIDE SEQUENCE [LARGE SCALE GENOMIC DNA]</scope>
    <source>
        <strain evidence="1 2">DSM 12252</strain>
    </source>
</reference>